<evidence type="ECO:0000313" key="2">
    <source>
        <dbReference type="Proteomes" id="UP001055811"/>
    </source>
</evidence>
<protein>
    <submittedName>
        <fullName evidence="1">Uncharacterized protein</fullName>
    </submittedName>
</protein>
<reference evidence="1 2" key="2">
    <citation type="journal article" date="2022" name="Mol. Ecol. Resour.">
        <title>The genomes of chicory, endive, great burdock and yacon provide insights into Asteraceae paleo-polyploidization history and plant inulin production.</title>
        <authorList>
            <person name="Fan W."/>
            <person name="Wang S."/>
            <person name="Wang H."/>
            <person name="Wang A."/>
            <person name="Jiang F."/>
            <person name="Liu H."/>
            <person name="Zhao H."/>
            <person name="Xu D."/>
            <person name="Zhang Y."/>
        </authorList>
    </citation>
    <scope>NUCLEOTIDE SEQUENCE [LARGE SCALE GENOMIC DNA]</scope>
    <source>
        <strain evidence="2">cv. Punajuju</strain>
        <tissue evidence="1">Leaves</tissue>
    </source>
</reference>
<accession>A0ACB9GYE4</accession>
<evidence type="ECO:0000313" key="1">
    <source>
        <dbReference type="EMBL" id="KAI3788464.1"/>
    </source>
</evidence>
<name>A0ACB9GYE4_CICIN</name>
<comment type="caution">
    <text evidence="1">The sequence shown here is derived from an EMBL/GenBank/DDBJ whole genome shotgun (WGS) entry which is preliminary data.</text>
</comment>
<dbReference type="Proteomes" id="UP001055811">
    <property type="component" value="Linkage Group LG01"/>
</dbReference>
<proteinExistence type="predicted"/>
<sequence length="199" mass="23469">MYSCFFLMLWLQDTILKQKSMEIEMSKCMKESKDEQTSKKRKRKKVDRFVFLPDDILLDILKRVPDCFLRYKAKYVCRRWFNIITNKILLDHASFILQKTGTITVRVVDIREEEGQGLQVKEQDLDIPHKGIIRSWCNEFFLIWGSSRNTLYVYNVITKEGLYLPKCNVPCGGYYTNRCGVALSFDRFKGGVYVRDISS</sequence>
<organism evidence="1 2">
    <name type="scientific">Cichorium intybus</name>
    <name type="common">Chicory</name>
    <dbReference type="NCBI Taxonomy" id="13427"/>
    <lineage>
        <taxon>Eukaryota</taxon>
        <taxon>Viridiplantae</taxon>
        <taxon>Streptophyta</taxon>
        <taxon>Embryophyta</taxon>
        <taxon>Tracheophyta</taxon>
        <taxon>Spermatophyta</taxon>
        <taxon>Magnoliopsida</taxon>
        <taxon>eudicotyledons</taxon>
        <taxon>Gunneridae</taxon>
        <taxon>Pentapetalae</taxon>
        <taxon>asterids</taxon>
        <taxon>campanulids</taxon>
        <taxon>Asterales</taxon>
        <taxon>Asteraceae</taxon>
        <taxon>Cichorioideae</taxon>
        <taxon>Cichorieae</taxon>
        <taxon>Cichoriinae</taxon>
        <taxon>Cichorium</taxon>
    </lineage>
</organism>
<dbReference type="EMBL" id="CM042009">
    <property type="protein sequence ID" value="KAI3788464.1"/>
    <property type="molecule type" value="Genomic_DNA"/>
</dbReference>
<reference evidence="2" key="1">
    <citation type="journal article" date="2022" name="Mol. Ecol. Resour.">
        <title>The genomes of chicory, endive, great burdock and yacon provide insights into Asteraceae palaeo-polyploidization history and plant inulin production.</title>
        <authorList>
            <person name="Fan W."/>
            <person name="Wang S."/>
            <person name="Wang H."/>
            <person name="Wang A."/>
            <person name="Jiang F."/>
            <person name="Liu H."/>
            <person name="Zhao H."/>
            <person name="Xu D."/>
            <person name="Zhang Y."/>
        </authorList>
    </citation>
    <scope>NUCLEOTIDE SEQUENCE [LARGE SCALE GENOMIC DNA]</scope>
    <source>
        <strain evidence="2">cv. Punajuju</strain>
    </source>
</reference>
<keyword evidence="2" id="KW-1185">Reference proteome</keyword>
<gene>
    <name evidence="1" type="ORF">L2E82_01232</name>
</gene>